<accession>A0A8X7N995</accession>
<dbReference type="Proteomes" id="UP000078113">
    <property type="component" value="Unassembled WGS sequence"/>
</dbReference>
<reference evidence="2" key="1">
    <citation type="submission" date="2016-04" db="EMBL/GenBank/DDBJ databases">
        <authorList>
            <person name="Nguyen H.D."/>
            <person name="Samba Siva P."/>
            <person name="Cullis J."/>
            <person name="Levesque C.A."/>
            <person name="Hambleton S."/>
        </authorList>
    </citation>
    <scope>NUCLEOTIDE SEQUENCE</scope>
    <source>
        <strain evidence="2">DAOMC 236422</strain>
    </source>
</reference>
<proteinExistence type="predicted"/>
<gene>
    <name evidence="2" type="ORF">A4X09_0g4484</name>
</gene>
<feature type="signal peptide" evidence="1">
    <location>
        <begin position="1"/>
        <end position="19"/>
    </location>
</feature>
<evidence type="ECO:0000313" key="2">
    <source>
        <dbReference type="EMBL" id="KAE8267865.1"/>
    </source>
</evidence>
<keyword evidence="3" id="KW-1185">Reference proteome</keyword>
<organism evidence="2 3">
    <name type="scientific">Tilletia walkeri</name>
    <dbReference type="NCBI Taxonomy" id="117179"/>
    <lineage>
        <taxon>Eukaryota</taxon>
        <taxon>Fungi</taxon>
        <taxon>Dikarya</taxon>
        <taxon>Basidiomycota</taxon>
        <taxon>Ustilaginomycotina</taxon>
        <taxon>Exobasidiomycetes</taxon>
        <taxon>Tilletiales</taxon>
        <taxon>Tilletiaceae</taxon>
        <taxon>Tilletia</taxon>
    </lineage>
</organism>
<feature type="chain" id="PRO_5036445378" evidence="1">
    <location>
        <begin position="20"/>
        <end position="448"/>
    </location>
</feature>
<keyword evidence="1" id="KW-0732">Signal</keyword>
<dbReference type="AlphaFoldDB" id="A0A8X7N995"/>
<name>A0A8X7N995_9BASI</name>
<dbReference type="EMBL" id="LWDG02000192">
    <property type="protein sequence ID" value="KAE8267865.1"/>
    <property type="molecule type" value="Genomic_DNA"/>
</dbReference>
<sequence>MQIQKFVAAAILLSSSALAATVPAQADGVSVFGRALSKSGVEAAIEKEIKTLTPIIVADRDALLKALKDPKATKAQINAAFAQINKDLKAAAPDVKKLIQEAEKVGLSQKDIQAILKDVAPEIKQIFKASGPTVHISRAAPTEASVVAAIKAEIKKLTPIVLAEEKKLLALLNNPKATQAAIDAAVKELTKALKAAAPQFEKLVKEALSLGMAEKELEKIFAAAIPEIKKLLKLPGVKVTVSRAAPTEASVIAAIQAEIKKLTPIILADQKKLLAILNDPKATKAAITAVWKELAKDLEAAAPVFEKFVKQALSLGMAEKELEKIFAAAVPEIKKLLKLPGVTVTVSRAAPTKASVEAAITKAIKGAVAELEADAKVIAALEKDPKATSAQLQAAVVALQKDLASLAPEFKKLVDQARAVGLTPADLKKILTALKADSRLSKSVLQFY</sequence>
<evidence type="ECO:0000313" key="3">
    <source>
        <dbReference type="Proteomes" id="UP000078113"/>
    </source>
</evidence>
<evidence type="ECO:0000256" key="1">
    <source>
        <dbReference type="SAM" id="SignalP"/>
    </source>
</evidence>
<reference evidence="2" key="2">
    <citation type="journal article" date="2019" name="IMA Fungus">
        <title>Genome sequencing and comparison of five Tilletia species to identify candidate genes for the detection of regulated species infecting wheat.</title>
        <authorList>
            <person name="Nguyen H.D.T."/>
            <person name="Sultana T."/>
            <person name="Kesanakurti P."/>
            <person name="Hambleton S."/>
        </authorList>
    </citation>
    <scope>NUCLEOTIDE SEQUENCE</scope>
    <source>
        <strain evidence="2">DAOMC 236422</strain>
    </source>
</reference>
<protein>
    <submittedName>
        <fullName evidence="2">Uncharacterized protein</fullName>
    </submittedName>
</protein>
<comment type="caution">
    <text evidence="2">The sequence shown here is derived from an EMBL/GenBank/DDBJ whole genome shotgun (WGS) entry which is preliminary data.</text>
</comment>